<accession>A0A7S9J0Y1</accession>
<keyword evidence="1" id="KW-0175">Coiled coil</keyword>
<proteinExistence type="predicted"/>
<dbReference type="PANTHER" id="PTHR32089:SF117">
    <property type="entry name" value="METHYL ACCEPTING SENSORY TRANSDUCER WITH CACHE_1 SMALL MOLECULE BINDING DOMAIN"/>
    <property type="match status" value="1"/>
</dbReference>
<sequence>MKEKIDKLQLGVAAVVNVMAESRSTTEITVEKAKAANATLNDIRNSIEEITDMNLQIASAAEEQSQVAEEMNVNTSNIRDLSMQVASNSELASEAMRTQLEQVKEQEKLLNQFIV</sequence>
<dbReference type="EMBL" id="CP045503">
    <property type="protein sequence ID" value="QPG59229.1"/>
    <property type="molecule type" value="Genomic_DNA"/>
</dbReference>
<name>A0A7S9J0Y1_9GAMM</name>
<dbReference type="SUPFAM" id="SSF58104">
    <property type="entry name" value="Methyl-accepting chemotaxis protein (MCP) signaling domain"/>
    <property type="match status" value="1"/>
</dbReference>
<organism evidence="2">
    <name type="scientific">Shewanella eurypsychrophilus</name>
    <dbReference type="NCBI Taxonomy" id="2593656"/>
    <lineage>
        <taxon>Bacteria</taxon>
        <taxon>Pseudomonadati</taxon>
        <taxon>Pseudomonadota</taxon>
        <taxon>Gammaproteobacteria</taxon>
        <taxon>Alteromonadales</taxon>
        <taxon>Shewanellaceae</taxon>
        <taxon>Shewanella</taxon>
    </lineage>
</organism>
<dbReference type="PANTHER" id="PTHR32089">
    <property type="entry name" value="METHYL-ACCEPTING CHEMOTAXIS PROTEIN MCPB"/>
    <property type="match status" value="1"/>
</dbReference>
<evidence type="ECO:0000313" key="2">
    <source>
        <dbReference type="EMBL" id="QPG59229.1"/>
    </source>
</evidence>
<dbReference type="Gene3D" id="1.10.287.950">
    <property type="entry name" value="Methyl-accepting chemotaxis protein"/>
    <property type="match status" value="1"/>
</dbReference>
<feature type="coiled-coil region" evidence="1">
    <location>
        <begin position="33"/>
        <end position="106"/>
    </location>
</feature>
<evidence type="ECO:0008006" key="3">
    <source>
        <dbReference type="Google" id="ProtNLM"/>
    </source>
</evidence>
<evidence type="ECO:0000256" key="1">
    <source>
        <dbReference type="SAM" id="Coils"/>
    </source>
</evidence>
<dbReference type="AlphaFoldDB" id="A0A7S9J0Y1"/>
<gene>
    <name evidence="2" type="ORF">FM038_018925</name>
</gene>
<reference evidence="2" key="1">
    <citation type="submission" date="2019-10" db="EMBL/GenBank/DDBJ databases">
        <title>Shewanella sp. YLB-07 whole genome sequence.</title>
        <authorList>
            <person name="Yu L."/>
        </authorList>
    </citation>
    <scope>NUCLEOTIDE SEQUENCE [LARGE SCALE GENOMIC DNA]</scope>
    <source>
        <strain evidence="2">YLB-08</strain>
    </source>
</reference>
<protein>
    <recommendedName>
        <fullName evidence="3">Methyl-accepting chemotaxis protein</fullName>
    </recommendedName>
</protein>